<dbReference type="InterPro" id="IPR034279">
    <property type="entry name" value="CuRO_3_CopA"/>
</dbReference>
<proteinExistence type="predicted"/>
<evidence type="ECO:0000256" key="5">
    <source>
        <dbReference type="SAM" id="SignalP"/>
    </source>
</evidence>
<evidence type="ECO:0000259" key="6">
    <source>
        <dbReference type="Pfam" id="PF00394"/>
    </source>
</evidence>
<name>A0A318UEI8_9SPHI</name>
<evidence type="ECO:0000256" key="2">
    <source>
        <dbReference type="ARBA" id="ARBA00023002"/>
    </source>
</evidence>
<feature type="compositionally biased region" description="Basic and acidic residues" evidence="4">
    <location>
        <begin position="142"/>
        <end position="161"/>
    </location>
</feature>
<feature type="signal peptide" evidence="5">
    <location>
        <begin position="1"/>
        <end position="18"/>
    </location>
</feature>
<evidence type="ECO:0000259" key="8">
    <source>
        <dbReference type="Pfam" id="PF07732"/>
    </source>
</evidence>
<dbReference type="InterPro" id="IPR045087">
    <property type="entry name" value="Cu-oxidase_fam"/>
</dbReference>
<dbReference type="PROSITE" id="PS00079">
    <property type="entry name" value="MULTICOPPER_OXIDASE1"/>
    <property type="match status" value="1"/>
</dbReference>
<feature type="domain" description="Plastocyanin-like" evidence="8">
    <location>
        <begin position="210"/>
        <end position="320"/>
    </location>
</feature>
<dbReference type="Pfam" id="PF19335">
    <property type="entry name" value="HMBD"/>
    <property type="match status" value="2"/>
</dbReference>
<dbReference type="SUPFAM" id="SSF49503">
    <property type="entry name" value="Cupredoxins"/>
    <property type="match status" value="3"/>
</dbReference>
<dbReference type="Pfam" id="PF00394">
    <property type="entry name" value="Cu-oxidase"/>
    <property type="match status" value="1"/>
</dbReference>
<organism evidence="10 11">
    <name type="scientific">Pedobacter nutrimenti</name>
    <dbReference type="NCBI Taxonomy" id="1241337"/>
    <lineage>
        <taxon>Bacteria</taxon>
        <taxon>Pseudomonadati</taxon>
        <taxon>Bacteroidota</taxon>
        <taxon>Sphingobacteriia</taxon>
        <taxon>Sphingobacteriales</taxon>
        <taxon>Sphingobacteriaceae</taxon>
        <taxon>Pedobacter</taxon>
    </lineage>
</organism>
<keyword evidence="11" id="KW-1185">Reference proteome</keyword>
<dbReference type="PANTHER" id="PTHR11709:SF394">
    <property type="entry name" value="FI03373P-RELATED"/>
    <property type="match status" value="1"/>
</dbReference>
<dbReference type="GO" id="GO:0016491">
    <property type="term" value="F:oxidoreductase activity"/>
    <property type="evidence" value="ECO:0007669"/>
    <property type="project" value="UniProtKB-KW"/>
</dbReference>
<feature type="chain" id="PRO_5016285932" evidence="5">
    <location>
        <begin position="19"/>
        <end position="931"/>
    </location>
</feature>
<dbReference type="Gene3D" id="2.60.40.420">
    <property type="entry name" value="Cupredoxins - blue copper proteins"/>
    <property type="match status" value="3"/>
</dbReference>
<protein>
    <submittedName>
        <fullName evidence="10">CopA family copper-resistance protein</fullName>
    </submittedName>
</protein>
<dbReference type="GO" id="GO:0005507">
    <property type="term" value="F:copper ion binding"/>
    <property type="evidence" value="ECO:0007669"/>
    <property type="project" value="InterPro"/>
</dbReference>
<reference evidence="10 11" key="1">
    <citation type="submission" date="2018-06" db="EMBL/GenBank/DDBJ databases">
        <title>Genomic Encyclopedia of Archaeal and Bacterial Type Strains, Phase II (KMG-II): from individual species to whole genera.</title>
        <authorList>
            <person name="Goeker M."/>
        </authorList>
    </citation>
    <scope>NUCLEOTIDE SEQUENCE [LARGE SCALE GENOMIC DNA]</scope>
    <source>
        <strain evidence="10 11">DSM 27372</strain>
    </source>
</reference>
<dbReference type="AlphaFoldDB" id="A0A318UEI8"/>
<dbReference type="PROSITE" id="PS00080">
    <property type="entry name" value="MULTICOPPER_OXIDASE2"/>
    <property type="match status" value="1"/>
</dbReference>
<dbReference type="OrthoDB" id="9757546at2"/>
<dbReference type="InterPro" id="IPR033138">
    <property type="entry name" value="Cu_oxidase_CS"/>
</dbReference>
<accession>A0A318UEI8</accession>
<dbReference type="InterPro" id="IPR008972">
    <property type="entry name" value="Cupredoxin"/>
</dbReference>
<dbReference type="CDD" id="cd13874">
    <property type="entry name" value="CuRO_2_CopA"/>
    <property type="match status" value="1"/>
</dbReference>
<evidence type="ECO:0000256" key="3">
    <source>
        <dbReference type="ARBA" id="ARBA00023008"/>
    </source>
</evidence>
<keyword evidence="2" id="KW-0560">Oxidoreductase</keyword>
<dbReference type="CDD" id="cd13896">
    <property type="entry name" value="CuRO_3_CopA"/>
    <property type="match status" value="1"/>
</dbReference>
<gene>
    <name evidence="10" type="ORF">B0O44_10376</name>
</gene>
<feature type="region of interest" description="Disordered" evidence="4">
    <location>
        <begin position="69"/>
        <end position="106"/>
    </location>
</feature>
<keyword evidence="1" id="KW-0479">Metal-binding</keyword>
<feature type="domain" description="Plastocyanin-like" evidence="6">
    <location>
        <begin position="390"/>
        <end position="479"/>
    </location>
</feature>
<evidence type="ECO:0000256" key="4">
    <source>
        <dbReference type="SAM" id="MobiDB-lite"/>
    </source>
</evidence>
<dbReference type="CDD" id="cd13848">
    <property type="entry name" value="CuRO_1_CopA"/>
    <property type="match status" value="1"/>
</dbReference>
<dbReference type="Pfam" id="PF07732">
    <property type="entry name" value="Cu-oxidase_3"/>
    <property type="match status" value="1"/>
</dbReference>
<dbReference type="InterPro" id="IPR045800">
    <property type="entry name" value="HMBD"/>
</dbReference>
<comment type="caution">
    <text evidence="10">The sequence shown here is derived from an EMBL/GenBank/DDBJ whole genome shotgun (WGS) entry which is preliminary data.</text>
</comment>
<dbReference type="Pfam" id="PF07731">
    <property type="entry name" value="Cu-oxidase_2"/>
    <property type="match status" value="1"/>
</dbReference>
<feature type="compositionally biased region" description="Low complexity" evidence="4">
    <location>
        <begin position="72"/>
        <end position="86"/>
    </location>
</feature>
<feature type="domain" description="Heavy metal binding" evidence="9">
    <location>
        <begin position="39"/>
        <end position="63"/>
    </location>
</feature>
<dbReference type="PANTHER" id="PTHR11709">
    <property type="entry name" value="MULTI-COPPER OXIDASE"/>
    <property type="match status" value="1"/>
</dbReference>
<feature type="region of interest" description="Disordered" evidence="4">
    <location>
        <begin position="142"/>
        <end position="173"/>
    </location>
</feature>
<evidence type="ECO:0000259" key="9">
    <source>
        <dbReference type="Pfam" id="PF19335"/>
    </source>
</evidence>
<dbReference type="InterPro" id="IPR001117">
    <property type="entry name" value="Cu-oxidase_2nd"/>
</dbReference>
<dbReference type="InterPro" id="IPR011707">
    <property type="entry name" value="Cu-oxidase-like_N"/>
</dbReference>
<evidence type="ECO:0000256" key="1">
    <source>
        <dbReference type="ARBA" id="ARBA00022723"/>
    </source>
</evidence>
<dbReference type="InterPro" id="IPR034282">
    <property type="entry name" value="CuRO_2_CopA"/>
</dbReference>
<dbReference type="Proteomes" id="UP000248198">
    <property type="component" value="Unassembled WGS sequence"/>
</dbReference>
<dbReference type="InterPro" id="IPR034284">
    <property type="entry name" value="CuRO_1_CopA"/>
</dbReference>
<feature type="compositionally biased region" description="Basic and acidic residues" evidence="4">
    <location>
        <begin position="552"/>
        <end position="565"/>
    </location>
</feature>
<keyword evidence="5" id="KW-0732">Signal</keyword>
<keyword evidence="3" id="KW-0186">Copper</keyword>
<feature type="domain" description="Heavy metal binding" evidence="9">
    <location>
        <begin position="110"/>
        <end position="135"/>
    </location>
</feature>
<dbReference type="InterPro" id="IPR011706">
    <property type="entry name" value="Cu-oxidase_C"/>
</dbReference>
<evidence type="ECO:0000313" key="10">
    <source>
        <dbReference type="EMBL" id="PYF74631.1"/>
    </source>
</evidence>
<dbReference type="RefSeq" id="WP_110829306.1">
    <property type="nucleotide sequence ID" value="NZ_QKLU01000003.1"/>
</dbReference>
<feature type="domain" description="Plastocyanin-like" evidence="7">
    <location>
        <begin position="609"/>
        <end position="723"/>
    </location>
</feature>
<dbReference type="InterPro" id="IPR002355">
    <property type="entry name" value="Cu_oxidase_Cu_BS"/>
</dbReference>
<evidence type="ECO:0000313" key="11">
    <source>
        <dbReference type="Proteomes" id="UP000248198"/>
    </source>
</evidence>
<feature type="region of interest" description="Disordered" evidence="4">
    <location>
        <begin position="551"/>
        <end position="572"/>
    </location>
</feature>
<dbReference type="EMBL" id="QKLU01000003">
    <property type="protein sequence ID" value="PYF74631.1"/>
    <property type="molecule type" value="Genomic_DNA"/>
</dbReference>
<sequence>MKNILMAFLLIFYSIASAQDAKRMKMPNNGTDKQVQTIYTCPMHPEIQSNKPGNCPKCGMKLVVQKTKAAKPKASAPAKKQQPAKASDMGNMKMPIQKQGSNEPSKAVPYTCPMHPEIHASNPGNCPKCGMKLVPEKIKTTTPKHDQMEMPMKDTPKKNDKEEDMGGMDMGDNSTTLENIKKAKVNLGPIKTIASKVPPRTVRYDLYIADTTVTYGKKTKRAIAVNGQIPMPTLTFTQGDTALIYVHNKLNEETSLHWHGLFLPNKMDGVPFLTQMPIKPHSTYIYKFPIVQHGTHWYHSHSELQEQIGMYGAFIMNKRKEWDIPTIPVVLSEWTDMKPEEVHRSLKNANDWFAIKKGTTQSYAEAIRSGHFKTKVTNEWKRMNAMDVSDVYYDRFLINGKNQDLHTQFKAGDKVRLRIANGGASDYFWLTYAGGKIIVVATDGNDVEPVEVDRLIIAVSETYDVVVTIPENKSYEFLVTPEDRTNSASLWLGKGEKVPAQKLPKLKYFAGMKMMNDMMDMSGNMIEMEGMKMQNQVMDMNTVMYPEVTGEESLKKENKKAKTPDMEMPNDKSMAGMNMIAESPDIITLNYNMLRDPKKTTLPKGPWKELKFDLTGNMNRYVWTLDNKTVSESDKILIKKGENVRIILFNNSMMRHPMHLHGHDFRVVNGQGEYAPMKNIIDIMPMERDTLEFAATESGGDWFFHCHILYHMMSGMGRVFSYENSPPNPEIPNPKLAQRKLFSDDREFHPMARVGIESNGSDGEIMLANTRYRFTTEWRIGFKAHHGYESESHFGRYLGRNQWLFPYVGWDFRKRTVDPMDKNIFGQSTAPGNNLFGQGNTKNFRQVFHLGVQYTLPMLIVADASVDNKGNVRFQLMREDVPISKRLRFQFMVNTDKEYMAGFRYIITKYFGLSTHYDSDMGYGGGLTLNY</sequence>
<evidence type="ECO:0000259" key="7">
    <source>
        <dbReference type="Pfam" id="PF07731"/>
    </source>
</evidence>